<gene>
    <name evidence="1" type="ORF">CGOC_LOCUS5774</name>
</gene>
<protein>
    <submittedName>
        <fullName evidence="1">Uncharacterized protein</fullName>
    </submittedName>
</protein>
<reference evidence="1 2" key="1">
    <citation type="submission" date="2018-11" db="EMBL/GenBank/DDBJ databases">
        <authorList>
            <consortium name="Pathogen Informatics"/>
        </authorList>
    </citation>
    <scope>NUCLEOTIDE SEQUENCE [LARGE SCALE GENOMIC DNA]</scope>
</reference>
<evidence type="ECO:0000313" key="1">
    <source>
        <dbReference type="EMBL" id="VDK63900.1"/>
    </source>
</evidence>
<evidence type="ECO:0000313" key="2">
    <source>
        <dbReference type="Proteomes" id="UP000271889"/>
    </source>
</evidence>
<proteinExistence type="predicted"/>
<name>A0A3P6S8A3_CYLGO</name>
<organism evidence="1 2">
    <name type="scientific">Cylicostephanus goldi</name>
    <name type="common">Nematode worm</name>
    <dbReference type="NCBI Taxonomy" id="71465"/>
    <lineage>
        <taxon>Eukaryota</taxon>
        <taxon>Metazoa</taxon>
        <taxon>Ecdysozoa</taxon>
        <taxon>Nematoda</taxon>
        <taxon>Chromadorea</taxon>
        <taxon>Rhabditida</taxon>
        <taxon>Rhabditina</taxon>
        <taxon>Rhabditomorpha</taxon>
        <taxon>Strongyloidea</taxon>
        <taxon>Strongylidae</taxon>
        <taxon>Cylicostephanus</taxon>
    </lineage>
</organism>
<dbReference type="EMBL" id="UYRV01017886">
    <property type="protein sequence ID" value="VDK63900.1"/>
    <property type="molecule type" value="Genomic_DNA"/>
</dbReference>
<dbReference type="Proteomes" id="UP000271889">
    <property type="component" value="Unassembled WGS sequence"/>
</dbReference>
<sequence>MLKLKDMRAKHLGEMRELSHGWTSSIWHEWYEILGLSEIHRKSILMYLDALGQHVTMKPTRPADRGYPLPSRLSQLYEERRG</sequence>
<accession>A0A3P6S8A3</accession>
<dbReference type="AlphaFoldDB" id="A0A3P6S8A3"/>
<keyword evidence="2" id="KW-1185">Reference proteome</keyword>